<feature type="domain" description="Major facilitator superfamily (MFS) profile" evidence="7">
    <location>
        <begin position="10"/>
        <end position="396"/>
    </location>
</feature>
<feature type="transmembrane region" description="Helical" evidence="6">
    <location>
        <begin position="48"/>
        <end position="69"/>
    </location>
</feature>
<evidence type="ECO:0000256" key="3">
    <source>
        <dbReference type="ARBA" id="ARBA00022692"/>
    </source>
</evidence>
<protein>
    <submittedName>
        <fullName evidence="8">Oxalate/formate antiporter</fullName>
    </submittedName>
</protein>
<feature type="transmembrane region" description="Helical" evidence="6">
    <location>
        <begin position="341"/>
        <end position="362"/>
    </location>
</feature>
<gene>
    <name evidence="8" type="ORF">IB211_03227</name>
</gene>
<evidence type="ECO:0000313" key="8">
    <source>
        <dbReference type="EMBL" id="ALP95617.1"/>
    </source>
</evidence>
<feature type="transmembrane region" description="Helical" evidence="6">
    <location>
        <begin position="76"/>
        <end position="98"/>
    </location>
</feature>
<dbReference type="InterPro" id="IPR050327">
    <property type="entry name" value="Proton-linked_MCT"/>
</dbReference>
<dbReference type="InterPro" id="IPR036259">
    <property type="entry name" value="MFS_trans_sf"/>
</dbReference>
<dbReference type="eggNOG" id="COG2223">
    <property type="taxonomic scope" value="Bacteria"/>
</dbReference>
<dbReference type="InterPro" id="IPR020846">
    <property type="entry name" value="MFS_dom"/>
</dbReference>
<feature type="transmembrane region" description="Helical" evidence="6">
    <location>
        <begin position="104"/>
        <end position="126"/>
    </location>
</feature>
<accession>A0A0S2W8B4</accession>
<dbReference type="Pfam" id="PF07690">
    <property type="entry name" value="MFS_1"/>
    <property type="match status" value="1"/>
</dbReference>
<evidence type="ECO:0000313" key="9">
    <source>
        <dbReference type="Proteomes" id="UP000064844"/>
    </source>
</evidence>
<feature type="transmembrane region" description="Helical" evidence="6">
    <location>
        <begin position="307"/>
        <end position="329"/>
    </location>
</feature>
<dbReference type="AlphaFoldDB" id="A0A0S2W8B4"/>
<organism evidence="8 9">
    <name type="scientific">Intestinimonas butyriciproducens</name>
    <dbReference type="NCBI Taxonomy" id="1297617"/>
    <lineage>
        <taxon>Bacteria</taxon>
        <taxon>Bacillati</taxon>
        <taxon>Bacillota</taxon>
        <taxon>Clostridia</taxon>
        <taxon>Eubacteriales</taxon>
        <taxon>Intestinimonas</taxon>
    </lineage>
</organism>
<dbReference type="RefSeq" id="WP_058118611.1">
    <property type="nucleotide sequence ID" value="NZ_CP011307.1"/>
</dbReference>
<keyword evidence="3 6" id="KW-0812">Transmembrane</keyword>
<dbReference type="GO" id="GO:0005886">
    <property type="term" value="C:plasma membrane"/>
    <property type="evidence" value="ECO:0007669"/>
    <property type="project" value="UniProtKB-SubCell"/>
</dbReference>
<feature type="transmembrane region" description="Helical" evidence="6">
    <location>
        <begin position="374"/>
        <end position="395"/>
    </location>
</feature>
<dbReference type="Proteomes" id="UP000064844">
    <property type="component" value="Chromosome"/>
</dbReference>
<keyword evidence="2" id="KW-0813">Transport</keyword>
<feature type="transmembrane region" description="Helical" evidence="6">
    <location>
        <begin position="240"/>
        <end position="260"/>
    </location>
</feature>
<evidence type="ECO:0000256" key="6">
    <source>
        <dbReference type="SAM" id="Phobius"/>
    </source>
</evidence>
<name>A0A0S2W8B4_9FIRM</name>
<dbReference type="InterPro" id="IPR011701">
    <property type="entry name" value="MFS"/>
</dbReference>
<dbReference type="Gene3D" id="1.20.1250.20">
    <property type="entry name" value="MFS general substrate transporter like domains"/>
    <property type="match status" value="2"/>
</dbReference>
<feature type="transmembrane region" description="Helical" evidence="6">
    <location>
        <begin position="166"/>
        <end position="186"/>
    </location>
</feature>
<keyword evidence="9" id="KW-1185">Reference proteome</keyword>
<dbReference type="PROSITE" id="PS50850">
    <property type="entry name" value="MFS"/>
    <property type="match status" value="1"/>
</dbReference>
<sequence>MKKLMRNPIAVLVCGMASLLLFGLIYVWSIFVAPLEAEFGWTRAETSVAYTLSMLCLFVGMALNGVLAARLSQKTALMLGITLAVSGFLGSSCTVSLFTLYLFYGAFVGTGIGICYNAWLTGVVHWFPGRSGFVSGILLAGFGMGGLLFSPLLSHFVTSGPGWRNVFRMIGIVLLAVSVLTAGFLLQEPPQAGNGKKDSSASHDFTTRQMLSSPSFYLFSIWKVILSLLGQAVIGQAALIAADIGMPATLSAIGVGLLSAGNGLGRPLSGWLADRFGSWKLMVALSAIFVFLSIGMVAAYQGSYAHLLILLFVLLGLAYGSMALLASSFTGEIYGMKYYRLNYGVVSSTSIVGTLVASYISIIKTATGSYLNFFYIMIGASLFSFLSVVILPFSIRRMNRKYAHT</sequence>
<evidence type="ECO:0000256" key="2">
    <source>
        <dbReference type="ARBA" id="ARBA00022448"/>
    </source>
</evidence>
<dbReference type="EMBL" id="CP011307">
    <property type="protein sequence ID" value="ALP95617.1"/>
    <property type="molecule type" value="Genomic_DNA"/>
</dbReference>
<dbReference type="GO" id="GO:0022857">
    <property type="term" value="F:transmembrane transporter activity"/>
    <property type="evidence" value="ECO:0007669"/>
    <property type="project" value="InterPro"/>
</dbReference>
<dbReference type="PANTHER" id="PTHR11360">
    <property type="entry name" value="MONOCARBOXYLATE TRANSPORTER"/>
    <property type="match status" value="1"/>
</dbReference>
<feature type="transmembrane region" description="Helical" evidence="6">
    <location>
        <begin position="133"/>
        <end position="154"/>
    </location>
</feature>
<feature type="transmembrane region" description="Helical" evidence="6">
    <location>
        <begin position="9"/>
        <end position="28"/>
    </location>
</feature>
<reference evidence="9" key="2">
    <citation type="submission" date="2015-04" db="EMBL/GenBank/DDBJ databases">
        <title>A butyrogenic pathway from the amino acid lysine in a human gut commensal.</title>
        <authorList>
            <person name="de Vos W.M."/>
            <person name="Bui N.T.P."/>
            <person name="Plugge C.M."/>
            <person name="Ritari J."/>
        </authorList>
    </citation>
    <scope>NUCLEOTIDE SEQUENCE [LARGE SCALE GENOMIC DNA]</scope>
    <source>
        <strain evidence="9">AF211</strain>
    </source>
</reference>
<feature type="transmembrane region" description="Helical" evidence="6">
    <location>
        <begin position="281"/>
        <end position="301"/>
    </location>
</feature>
<dbReference type="STRING" id="1297617.IB211_03227"/>
<evidence type="ECO:0000256" key="5">
    <source>
        <dbReference type="ARBA" id="ARBA00023136"/>
    </source>
</evidence>
<evidence type="ECO:0000256" key="1">
    <source>
        <dbReference type="ARBA" id="ARBA00004651"/>
    </source>
</evidence>
<comment type="subcellular location">
    <subcellularLocation>
        <location evidence="1">Cell membrane</location>
        <topology evidence="1">Multi-pass membrane protein</topology>
    </subcellularLocation>
</comment>
<evidence type="ECO:0000259" key="7">
    <source>
        <dbReference type="PROSITE" id="PS50850"/>
    </source>
</evidence>
<proteinExistence type="predicted"/>
<dbReference type="KEGG" id="ibu:IB211_03227"/>
<dbReference type="SUPFAM" id="SSF103473">
    <property type="entry name" value="MFS general substrate transporter"/>
    <property type="match status" value="1"/>
</dbReference>
<feature type="transmembrane region" description="Helical" evidence="6">
    <location>
        <begin position="216"/>
        <end position="234"/>
    </location>
</feature>
<evidence type="ECO:0000256" key="4">
    <source>
        <dbReference type="ARBA" id="ARBA00022989"/>
    </source>
</evidence>
<keyword evidence="4 6" id="KW-1133">Transmembrane helix</keyword>
<reference evidence="8 9" key="1">
    <citation type="journal article" date="2015" name="Nat. Commun.">
        <title>Production of butyrate from lysine and the Amadori product fructoselysine by a human gut commensal.</title>
        <authorList>
            <person name="Bui T.P."/>
            <person name="Ritari J."/>
            <person name="Boeren S."/>
            <person name="de Waard P."/>
            <person name="Plugge C.M."/>
            <person name="de Vos W.M."/>
        </authorList>
    </citation>
    <scope>NUCLEOTIDE SEQUENCE [LARGE SCALE GENOMIC DNA]</scope>
    <source>
        <strain evidence="8 9">AF211</strain>
    </source>
</reference>
<keyword evidence="5 6" id="KW-0472">Membrane</keyword>